<evidence type="ECO:0000256" key="1">
    <source>
        <dbReference type="SAM" id="MobiDB-lite"/>
    </source>
</evidence>
<evidence type="ECO:0000313" key="4">
    <source>
        <dbReference type="Proteomes" id="UP000151607"/>
    </source>
</evidence>
<sequence length="134" mass="15522">MFFTLSLGEHHLLWPLSQNQTNNQNIPLPITSSKHLRCRVQHLPLNTSSTTSTKDEVHLQKKLLKESQNTKRLNKLFSRLQNQLYPATQHPKKKHRHQKHRTRKKKKCHSRNSSSSSESSKDSSESESTNSSTD</sequence>
<dbReference type="KEGG" id="vg:22284067"/>
<gene>
    <name evidence="3" type="ORF">ALA22_gp3</name>
</gene>
<evidence type="ECO:0000259" key="2">
    <source>
        <dbReference type="Pfam" id="PF05501"/>
    </source>
</evidence>
<keyword evidence="4" id="KW-1185">Reference proteome</keyword>
<dbReference type="RefSeq" id="YP_009109711.1">
    <property type="nucleotide sequence ID" value="NC_025726.1"/>
</dbReference>
<evidence type="ECO:0000313" key="3">
    <source>
        <dbReference type="EMBL" id="AIK19237.1"/>
    </source>
</evidence>
<organism evidence="3 4">
    <name type="scientific">Torque teno mini virus ALA22</name>
    <dbReference type="NCBI Taxonomy" id="1535290"/>
    <lineage>
        <taxon>Viruses</taxon>
        <taxon>Monodnaviria</taxon>
        <taxon>Shotokuvirae</taxon>
        <taxon>Commensaviricota</taxon>
        <taxon>Cardeaviricetes</taxon>
        <taxon>Sanitavirales</taxon>
        <taxon>Anelloviridae</taxon>
        <taxon>Betatorquevirus</taxon>
        <taxon>Betatorquevirus homini27</taxon>
        <taxon>Torque teno mini virus 27</taxon>
    </lineage>
</organism>
<dbReference type="Pfam" id="PF05501">
    <property type="entry name" value="DUF755"/>
    <property type="match status" value="1"/>
</dbReference>
<feature type="domain" description="DUF755" evidence="2">
    <location>
        <begin position="22"/>
        <end position="129"/>
    </location>
</feature>
<dbReference type="InterPro" id="IPR008474">
    <property type="entry name" value="DUF755"/>
</dbReference>
<dbReference type="GeneID" id="22284067"/>
<name>A0A076V2K4_9VIRU</name>
<feature type="compositionally biased region" description="Basic residues" evidence="1">
    <location>
        <begin position="90"/>
        <end position="110"/>
    </location>
</feature>
<proteinExistence type="predicted"/>
<feature type="region of interest" description="Disordered" evidence="1">
    <location>
        <begin position="80"/>
        <end position="134"/>
    </location>
</feature>
<protein>
    <recommendedName>
        <fullName evidence="2">DUF755 domain-containing protein</fullName>
    </recommendedName>
</protein>
<dbReference type="OrthoDB" id="41713at10239"/>
<reference evidence="3 4" key="1">
    <citation type="submission" date="2014-08" db="EMBL/GenBank/DDBJ databases">
        <title>Complete genome of two new Torque teno mini virus species in the human oral cavity.</title>
        <authorList>
            <person name="Parras-Molto M."/>
            <person name="Lopez-Bueno A."/>
        </authorList>
    </citation>
    <scope>NUCLEOTIDE SEQUENCE [LARGE SCALE GENOMIC DNA]</scope>
    <source>
        <strain evidence="3">TTMV-ALA22</strain>
    </source>
</reference>
<accession>A0A076V2K4</accession>
<dbReference type="Proteomes" id="UP000151607">
    <property type="component" value="Segment"/>
</dbReference>
<dbReference type="EMBL" id="KM259873">
    <property type="protein sequence ID" value="AIK19237.1"/>
    <property type="molecule type" value="Genomic_DNA"/>
</dbReference>